<dbReference type="EMBL" id="JAAZSQ010000012">
    <property type="protein sequence ID" value="NKX55393.1"/>
    <property type="molecule type" value="Genomic_DNA"/>
</dbReference>
<evidence type="ECO:0000313" key="1">
    <source>
        <dbReference type="EMBL" id="NKX55393.1"/>
    </source>
</evidence>
<reference evidence="1 2" key="1">
    <citation type="submission" date="2020-04" db="EMBL/GenBank/DDBJ databases">
        <title>Arthrobacter sp. nov.</title>
        <authorList>
            <person name="Liu S."/>
        </authorList>
    </citation>
    <scope>NUCLEOTIDE SEQUENCE [LARGE SCALE GENOMIC DNA]</scope>
    <source>
        <strain evidence="1 2">E918</strain>
    </source>
</reference>
<comment type="caution">
    <text evidence="1">The sequence shown here is derived from an EMBL/GenBank/DDBJ whole genome shotgun (WGS) entry which is preliminary data.</text>
</comment>
<evidence type="ECO:0000313" key="2">
    <source>
        <dbReference type="Proteomes" id="UP000544090"/>
    </source>
</evidence>
<dbReference type="RefSeq" id="WP_168486882.1">
    <property type="nucleotide sequence ID" value="NZ_JAAZSQ010000012.1"/>
</dbReference>
<organism evidence="1 2">
    <name type="scientific">Arthrobacter mobilis</name>
    <dbReference type="NCBI Taxonomy" id="2724944"/>
    <lineage>
        <taxon>Bacteria</taxon>
        <taxon>Bacillati</taxon>
        <taxon>Actinomycetota</taxon>
        <taxon>Actinomycetes</taxon>
        <taxon>Micrococcales</taxon>
        <taxon>Micrococcaceae</taxon>
        <taxon>Arthrobacter</taxon>
    </lineage>
</organism>
<accession>A0A7X6HE14</accession>
<protein>
    <submittedName>
        <fullName evidence="1">Uncharacterized protein</fullName>
    </submittedName>
</protein>
<dbReference type="AlphaFoldDB" id="A0A7X6HE14"/>
<dbReference type="Proteomes" id="UP000544090">
    <property type="component" value="Unassembled WGS sequence"/>
</dbReference>
<keyword evidence="2" id="KW-1185">Reference proteome</keyword>
<name>A0A7X6HE14_9MICC</name>
<proteinExistence type="predicted"/>
<gene>
    <name evidence="1" type="ORF">HGG74_12765</name>
</gene>
<sequence length="74" mass="7818">MTSNTPPKDFVQVPDPAAPGNSRYLGPAAGLVTTSWEDGVTTVHVDVEENLTVEQARQLLADLGEVLAKLEGAE</sequence>